<evidence type="ECO:0000256" key="4">
    <source>
        <dbReference type="ARBA" id="ARBA00023172"/>
    </source>
</evidence>
<dbReference type="Pfam" id="PF22022">
    <property type="entry name" value="Phage_int_M"/>
    <property type="match status" value="1"/>
</dbReference>
<protein>
    <submittedName>
        <fullName evidence="8">Tyrosine-type recombinase/integrase</fullName>
    </submittedName>
</protein>
<keyword evidence="3 5" id="KW-0238">DNA-binding</keyword>
<dbReference type="Pfam" id="PF00589">
    <property type="entry name" value="Phage_integrase"/>
    <property type="match status" value="1"/>
</dbReference>
<dbReference type="InterPro" id="IPR010998">
    <property type="entry name" value="Integrase_recombinase_N"/>
</dbReference>
<dbReference type="CDD" id="cd00801">
    <property type="entry name" value="INT_P4_C"/>
    <property type="match status" value="1"/>
</dbReference>
<dbReference type="Gene3D" id="3.30.160.390">
    <property type="entry name" value="Integrase, DNA-binding domain"/>
    <property type="match status" value="1"/>
</dbReference>
<dbReference type="InterPro" id="IPR050808">
    <property type="entry name" value="Phage_Integrase"/>
</dbReference>
<evidence type="ECO:0000256" key="1">
    <source>
        <dbReference type="ARBA" id="ARBA00008857"/>
    </source>
</evidence>
<keyword evidence="9" id="KW-1185">Reference proteome</keyword>
<dbReference type="PROSITE" id="PS51898">
    <property type="entry name" value="TYR_RECOMBINASE"/>
    <property type="match status" value="1"/>
</dbReference>
<feature type="domain" description="Tyr recombinase" evidence="6">
    <location>
        <begin position="208"/>
        <end position="383"/>
    </location>
</feature>
<name>A0ABW3LQW8_9GAMM</name>
<dbReference type="RefSeq" id="WP_202935601.1">
    <property type="nucleotide sequence ID" value="NZ_JBHTKN010000001.1"/>
</dbReference>
<dbReference type="InterPro" id="IPR053876">
    <property type="entry name" value="Phage_int_M"/>
</dbReference>
<gene>
    <name evidence="8" type="ORF">ACFQ2N_00470</name>
</gene>
<dbReference type="Proteomes" id="UP001597033">
    <property type="component" value="Unassembled WGS sequence"/>
</dbReference>
<proteinExistence type="inferred from homology"/>
<dbReference type="InterPro" id="IPR002104">
    <property type="entry name" value="Integrase_catalytic"/>
</dbReference>
<dbReference type="InterPro" id="IPR025166">
    <property type="entry name" value="Integrase_DNA_bind_dom"/>
</dbReference>
<evidence type="ECO:0000259" key="7">
    <source>
        <dbReference type="PROSITE" id="PS51900"/>
    </source>
</evidence>
<reference evidence="9" key="1">
    <citation type="journal article" date="2019" name="Int. J. Syst. Evol. Microbiol.">
        <title>The Global Catalogue of Microorganisms (GCM) 10K type strain sequencing project: providing services to taxonomists for standard genome sequencing and annotation.</title>
        <authorList>
            <consortium name="The Broad Institute Genomics Platform"/>
            <consortium name="The Broad Institute Genome Sequencing Center for Infectious Disease"/>
            <person name="Wu L."/>
            <person name="Ma J."/>
        </authorList>
    </citation>
    <scope>NUCLEOTIDE SEQUENCE [LARGE SCALE GENOMIC DNA]</scope>
    <source>
        <strain evidence="9">CCUG 55854</strain>
    </source>
</reference>
<keyword evidence="4" id="KW-0233">DNA recombination</keyword>
<comment type="similarity">
    <text evidence="1">Belongs to the 'phage' integrase family.</text>
</comment>
<dbReference type="PANTHER" id="PTHR30629:SF2">
    <property type="entry name" value="PROPHAGE INTEGRASE INTS-RELATED"/>
    <property type="match status" value="1"/>
</dbReference>
<evidence type="ECO:0000256" key="2">
    <source>
        <dbReference type="ARBA" id="ARBA00022908"/>
    </source>
</evidence>
<feature type="domain" description="Core-binding (CB)" evidence="7">
    <location>
        <begin position="104"/>
        <end position="185"/>
    </location>
</feature>
<dbReference type="InterPro" id="IPR013762">
    <property type="entry name" value="Integrase-like_cat_sf"/>
</dbReference>
<dbReference type="PROSITE" id="PS51900">
    <property type="entry name" value="CB"/>
    <property type="match status" value="1"/>
</dbReference>
<evidence type="ECO:0000256" key="3">
    <source>
        <dbReference type="ARBA" id="ARBA00023125"/>
    </source>
</evidence>
<dbReference type="Gene3D" id="1.10.150.130">
    <property type="match status" value="1"/>
</dbReference>
<dbReference type="EMBL" id="JBHTKN010000001">
    <property type="protein sequence ID" value="MFD1040821.1"/>
    <property type="molecule type" value="Genomic_DNA"/>
</dbReference>
<dbReference type="InterPro" id="IPR011010">
    <property type="entry name" value="DNA_brk_join_enz"/>
</dbReference>
<evidence type="ECO:0000256" key="5">
    <source>
        <dbReference type="PROSITE-ProRule" id="PRU01248"/>
    </source>
</evidence>
<dbReference type="SUPFAM" id="SSF56349">
    <property type="entry name" value="DNA breaking-rejoining enzymes"/>
    <property type="match status" value="1"/>
</dbReference>
<comment type="caution">
    <text evidence="8">The sequence shown here is derived from an EMBL/GenBank/DDBJ whole genome shotgun (WGS) entry which is preliminary data.</text>
</comment>
<organism evidence="8 9">
    <name type="scientific">Pseudoxanthomonas kaohsiungensis</name>
    <dbReference type="NCBI Taxonomy" id="283923"/>
    <lineage>
        <taxon>Bacteria</taxon>
        <taxon>Pseudomonadati</taxon>
        <taxon>Pseudomonadota</taxon>
        <taxon>Gammaproteobacteria</taxon>
        <taxon>Lysobacterales</taxon>
        <taxon>Lysobacteraceae</taxon>
        <taxon>Pseudoxanthomonas</taxon>
    </lineage>
</organism>
<sequence>MAARSSAQLTDTRIRNAKRADKPYKLTDGAGLFLAVQPTGSKCWRYRYRIDGRENLFALGEYPAISLQQARAQRDAARELVKKGIHPAAHRKAQRLVVAKQAADTFEAVAKEWVEENKEGWSAYYLSQVETVLAQDVYPDVGRLPVRAVQAAHLLAILKRVEKRGAPTIAILIRQWSSAIFRYAVVTLRADHDPAAALKGAVTKPKTRHKRALAQSELPGLVEKVEASRSGTQVKTALKLLLLTFVRPKELREAQWVEFDLDGALWEIPDRRMKRGIAHVVPLSRQAVQLLTQLKELTGKRPLLFPNERDPHRPMSPTTLNRCLERMGYAGYFSAHGFRATASTHFNSVGWRKDVVERQLSHQGGTRFVRATTMLNTCRSAPR</sequence>
<dbReference type="Gene3D" id="1.10.443.10">
    <property type="entry name" value="Intergrase catalytic core"/>
    <property type="match status" value="1"/>
</dbReference>
<dbReference type="Pfam" id="PF13356">
    <property type="entry name" value="Arm-DNA-bind_3"/>
    <property type="match status" value="1"/>
</dbReference>
<evidence type="ECO:0000313" key="9">
    <source>
        <dbReference type="Proteomes" id="UP001597033"/>
    </source>
</evidence>
<accession>A0ABW3LQW8</accession>
<evidence type="ECO:0000313" key="8">
    <source>
        <dbReference type="EMBL" id="MFD1040821.1"/>
    </source>
</evidence>
<evidence type="ECO:0000259" key="6">
    <source>
        <dbReference type="PROSITE" id="PS51898"/>
    </source>
</evidence>
<dbReference type="InterPro" id="IPR044068">
    <property type="entry name" value="CB"/>
</dbReference>
<dbReference type="PANTHER" id="PTHR30629">
    <property type="entry name" value="PROPHAGE INTEGRASE"/>
    <property type="match status" value="1"/>
</dbReference>
<keyword evidence="2" id="KW-0229">DNA integration</keyword>
<dbReference type="InterPro" id="IPR038488">
    <property type="entry name" value="Integrase_DNA-bd_sf"/>
</dbReference>